<feature type="region of interest" description="Disordered" evidence="1">
    <location>
        <begin position="102"/>
        <end position="179"/>
    </location>
</feature>
<dbReference type="InterPro" id="IPR036869">
    <property type="entry name" value="J_dom_sf"/>
</dbReference>
<feature type="transmembrane region" description="Helical" evidence="2">
    <location>
        <begin position="409"/>
        <end position="430"/>
    </location>
</feature>
<accession>A0AAW4PGG7</accession>
<dbReference type="SMART" id="SM00271">
    <property type="entry name" value="DnaJ"/>
    <property type="match status" value="1"/>
</dbReference>
<keyword evidence="2" id="KW-0472">Membrane</keyword>
<dbReference type="EMBL" id="RKLT01000009">
    <property type="protein sequence ID" value="MBX0296651.1"/>
    <property type="molecule type" value="Genomic_DNA"/>
</dbReference>
<keyword evidence="2" id="KW-1133">Transmembrane helix</keyword>
<dbReference type="AlphaFoldDB" id="A0AAW4PGG7"/>
<evidence type="ECO:0000259" key="3">
    <source>
        <dbReference type="PROSITE" id="PS50076"/>
    </source>
</evidence>
<dbReference type="Pfam" id="PF00226">
    <property type="entry name" value="DnaJ"/>
    <property type="match status" value="1"/>
</dbReference>
<dbReference type="PANTHER" id="PTHR44825:SF1">
    <property type="entry name" value="DNAJ HOMOLOG SUBFAMILY C MEMBER 4"/>
    <property type="match status" value="1"/>
</dbReference>
<evidence type="ECO:0000313" key="4">
    <source>
        <dbReference type="EMBL" id="MBX0296651.1"/>
    </source>
</evidence>
<dbReference type="Gene3D" id="1.10.287.110">
    <property type="entry name" value="DnaJ domain"/>
    <property type="match status" value="1"/>
</dbReference>
<proteinExistence type="predicted"/>
<feature type="compositionally biased region" description="Low complexity" evidence="1">
    <location>
        <begin position="131"/>
        <end position="149"/>
    </location>
</feature>
<dbReference type="CDD" id="cd06257">
    <property type="entry name" value="DnaJ"/>
    <property type="match status" value="1"/>
</dbReference>
<evidence type="ECO:0000256" key="1">
    <source>
        <dbReference type="SAM" id="MobiDB-lite"/>
    </source>
</evidence>
<organism evidence="4 5">
    <name type="scientific">Haloarcula nitratireducens</name>
    <dbReference type="NCBI Taxonomy" id="2487749"/>
    <lineage>
        <taxon>Archaea</taxon>
        <taxon>Methanobacteriati</taxon>
        <taxon>Methanobacteriota</taxon>
        <taxon>Stenosarchaea group</taxon>
        <taxon>Halobacteria</taxon>
        <taxon>Halobacteriales</taxon>
        <taxon>Haloarculaceae</taxon>
        <taxon>Haloarcula</taxon>
    </lineage>
</organism>
<feature type="transmembrane region" description="Helical" evidence="2">
    <location>
        <begin position="365"/>
        <end position="389"/>
    </location>
</feature>
<keyword evidence="2" id="KW-0812">Transmembrane</keyword>
<dbReference type="PROSITE" id="PS50076">
    <property type="entry name" value="DNAJ_2"/>
    <property type="match status" value="1"/>
</dbReference>
<protein>
    <submittedName>
        <fullName evidence="4">DnaJ domain-containing protein</fullName>
    </submittedName>
</protein>
<feature type="transmembrane region" description="Helical" evidence="2">
    <location>
        <begin position="251"/>
        <end position="271"/>
    </location>
</feature>
<gene>
    <name evidence="4" type="ORF">EGH23_17375</name>
</gene>
<sequence>MRGRESDEFAPSPEVDEFYARLNVPRTADSELIESAIRAGKKMSHPDISDHPEARHRFQRIMDASECLGSPSNRSAYDTLLSRFGDQAPTVYQSWQRFGATIPPEQFTPQDIDSQTQDKRSRSGRGDQRSGETTTQTTQARTDATAQATRESKTNRESTRTDHTQKAYNHRQSYEREEYEPPESYIGPWLGVELRALVVEFTSTIGLALLAGMLIIAIIVVGFIFGAVALIGTVAGVGDELSHLVVIVMETALYCAALAIGWLASGAVLSADWTDHLGNRIRIPEFVLLLPVSLTGMFLADAFDTPAVAGLEIGYTDITGIHLTPAIETVLFASIVIMGAHRVARITRETPPGGSRESLRGTAALFGWTVTIALVTLAFVWAGLDGLLASYPNPYEETYLWWWFDRDRLLALASLPTFGLVAWTTSLRGWHWLHRRLKN</sequence>
<feature type="domain" description="J" evidence="3">
    <location>
        <begin position="17"/>
        <end position="81"/>
    </location>
</feature>
<keyword evidence="5" id="KW-1185">Reference proteome</keyword>
<dbReference type="InterPro" id="IPR052763">
    <property type="entry name" value="DnaJ_C4"/>
</dbReference>
<dbReference type="Proteomes" id="UP001430455">
    <property type="component" value="Unassembled WGS sequence"/>
</dbReference>
<dbReference type="PANTHER" id="PTHR44825">
    <property type="match status" value="1"/>
</dbReference>
<feature type="transmembrane region" description="Helical" evidence="2">
    <location>
        <begin position="205"/>
        <end position="231"/>
    </location>
</feature>
<name>A0AAW4PGG7_9EURY</name>
<evidence type="ECO:0000313" key="5">
    <source>
        <dbReference type="Proteomes" id="UP001430455"/>
    </source>
</evidence>
<evidence type="ECO:0000256" key="2">
    <source>
        <dbReference type="SAM" id="Phobius"/>
    </source>
</evidence>
<feature type="transmembrane region" description="Helical" evidence="2">
    <location>
        <begin position="323"/>
        <end position="344"/>
    </location>
</feature>
<feature type="compositionally biased region" description="Basic and acidic residues" evidence="1">
    <location>
        <begin position="150"/>
        <end position="165"/>
    </location>
</feature>
<feature type="compositionally biased region" description="Basic and acidic residues" evidence="1">
    <location>
        <begin position="116"/>
        <end position="130"/>
    </location>
</feature>
<comment type="caution">
    <text evidence="4">The sequence shown here is derived from an EMBL/GenBank/DDBJ whole genome shotgun (WGS) entry which is preliminary data.</text>
</comment>
<feature type="transmembrane region" description="Helical" evidence="2">
    <location>
        <begin position="283"/>
        <end position="303"/>
    </location>
</feature>
<reference evidence="4 5" key="1">
    <citation type="submission" date="2021-06" db="EMBL/GenBank/DDBJ databases">
        <title>Halomicroarcula sp. a new haloarchaeum isolated from saline soil.</title>
        <authorList>
            <person name="Duran-Viseras A."/>
            <person name="Sanchez-Porro C."/>
            <person name="Ventosa A."/>
        </authorList>
    </citation>
    <scope>NUCLEOTIDE SEQUENCE [LARGE SCALE GENOMIC DNA]</scope>
    <source>
        <strain evidence="4 5">F27</strain>
    </source>
</reference>
<dbReference type="InterPro" id="IPR001623">
    <property type="entry name" value="DnaJ_domain"/>
</dbReference>
<dbReference type="SUPFAM" id="SSF46565">
    <property type="entry name" value="Chaperone J-domain"/>
    <property type="match status" value="1"/>
</dbReference>